<dbReference type="AlphaFoldDB" id="A0A2M4DS95"/>
<organism evidence="1">
    <name type="scientific">Anopheles darlingi</name>
    <name type="common">Mosquito</name>
    <dbReference type="NCBI Taxonomy" id="43151"/>
    <lineage>
        <taxon>Eukaryota</taxon>
        <taxon>Metazoa</taxon>
        <taxon>Ecdysozoa</taxon>
        <taxon>Arthropoda</taxon>
        <taxon>Hexapoda</taxon>
        <taxon>Insecta</taxon>
        <taxon>Pterygota</taxon>
        <taxon>Neoptera</taxon>
        <taxon>Endopterygota</taxon>
        <taxon>Diptera</taxon>
        <taxon>Nematocera</taxon>
        <taxon>Culicoidea</taxon>
        <taxon>Culicidae</taxon>
        <taxon>Anophelinae</taxon>
        <taxon>Anopheles</taxon>
    </lineage>
</organism>
<proteinExistence type="predicted"/>
<name>A0A2M4DS95_ANODA</name>
<dbReference type="EMBL" id="GGFL01016262">
    <property type="protein sequence ID" value="MBW80440.1"/>
    <property type="molecule type" value="Transcribed_RNA"/>
</dbReference>
<accession>A0A2M4DS95</accession>
<protein>
    <submittedName>
        <fullName evidence="1">Uncharacterized protein</fullName>
    </submittedName>
</protein>
<evidence type="ECO:0000313" key="1">
    <source>
        <dbReference type="EMBL" id="MBW80440.1"/>
    </source>
</evidence>
<sequence length="105" mass="10460">MAHGVSGQVLAESGTYAATVTVRTGNLAPDGADGGLLRSSGHVALRLATVHVHATLANVEQDALAVAATFDLQQCVVLVLVAETALVAGEDSLRPQSTAALDGAG</sequence>
<reference evidence="1" key="1">
    <citation type="submission" date="2018-01" db="EMBL/GenBank/DDBJ databases">
        <title>An insight into the sialome of Amazonian anophelines.</title>
        <authorList>
            <person name="Ribeiro J.M."/>
            <person name="Scarpassa V."/>
            <person name="Calvo E."/>
        </authorList>
    </citation>
    <scope>NUCLEOTIDE SEQUENCE</scope>
</reference>